<evidence type="ECO:0000256" key="2">
    <source>
        <dbReference type="ARBA" id="ARBA00004496"/>
    </source>
</evidence>
<evidence type="ECO:0000256" key="6">
    <source>
        <dbReference type="ARBA" id="ARBA00023015"/>
    </source>
</evidence>
<feature type="domain" description="Transducer of regulated CREB activity C-terminal" evidence="13">
    <location>
        <begin position="588"/>
        <end position="662"/>
    </location>
</feature>
<feature type="domain" description="Transducer of regulated CREB activity middle" evidence="12">
    <location>
        <begin position="164"/>
        <end position="333"/>
    </location>
</feature>
<dbReference type="GO" id="GO:0071878">
    <property type="term" value="P:negative regulation of adenylate cyclase-activating adrenergic receptor signaling pathway"/>
    <property type="evidence" value="ECO:0000318"/>
    <property type="project" value="GO_Central"/>
</dbReference>
<dbReference type="GO" id="GO:0008140">
    <property type="term" value="F:cAMP response element binding protein binding"/>
    <property type="evidence" value="ECO:0000318"/>
    <property type="project" value="GO_Central"/>
</dbReference>
<protein>
    <submittedName>
        <fullName evidence="15">CREB-regulated transcription coactivator 3 isoform X1</fullName>
    </submittedName>
</protein>
<evidence type="ECO:0000256" key="4">
    <source>
        <dbReference type="ARBA" id="ARBA00022490"/>
    </source>
</evidence>
<dbReference type="PaxDb" id="8355-A0A1L8GSP8"/>
<dbReference type="GO" id="GO:0003713">
    <property type="term" value="F:transcription coactivator activity"/>
    <property type="evidence" value="ECO:0000318"/>
    <property type="project" value="GO_Central"/>
</dbReference>
<dbReference type="InterPro" id="IPR024786">
    <property type="entry name" value="TORC"/>
</dbReference>
<comment type="similarity">
    <text evidence="3">Belongs to the TORC family.</text>
</comment>
<sequence>MTATPAASSSSNPRKFSEKIALHNQKQAEETRAFDELMSDLTVSRVQFQKVQQLRLQQSRAQYYGGSLPNVNQIGSSPTDFQPSFHPVDNIRGMRHHGLVERVSRNRIHSSHHRPVEKHGRQCDSSPYGSVYLSPPPDNNWRRQQVPWNEEKRPGFRLLSALNRTNSDSALHTSASSTKMQDPFLGGTQAMLRAPKPPQRNPSLQDGEIDNFGEALSVFSYPTAMMEENMLNVSKPLPKQIWEAQKIQCITSRPRSCEVPGIKVFPSSDSNASLSHFQGSLNTGGSLPDLTNLHFPSPLPTPLDPDDTAYANISAENSSGLPAAMTHLGISGSPGIQNTRSNPSIQATMNNSSLASNVNNHTPQGHNNQALHPSLRLSSLSNPSLPTSGLGSSPRRRHTPVSPLTLTPGSESNRSISNQFSPTSPMNMPLNSQGVSMDRSPLSLPPLEPPPPYPLYADQPQPPLHHTHQQMHESPESQNFQPPSPVPCPPLDLNLANSSLSGFFGDSFFDHQQPTKQGKYLWQQQEQYDMFGSPSSSLPNTNAFFDPNMNLQYSQASLMGLGGSHGNLQDSFQLRPNYLYSNCGGSVPNIILTDDSSNSLSKDISNAVAGVSELGFDADNTFQLDDELKLGPLSLDGLSMLSDPDMVLPDPSIEDSFRSDKL</sequence>
<dbReference type="GO" id="GO:0045944">
    <property type="term" value="P:positive regulation of transcription by RNA polymerase II"/>
    <property type="evidence" value="ECO:0000318"/>
    <property type="project" value="GO_Central"/>
</dbReference>
<dbReference type="Pfam" id="PF12886">
    <property type="entry name" value="TORC_C"/>
    <property type="match status" value="1"/>
</dbReference>
<dbReference type="CTD" id="108712880"/>
<dbReference type="InterPro" id="IPR024785">
    <property type="entry name" value="TORC_C"/>
</dbReference>
<evidence type="ECO:0000256" key="10">
    <source>
        <dbReference type="SAM" id="MobiDB-lite"/>
    </source>
</evidence>
<dbReference type="AGR" id="Xenbase:XB-GENE-17342067"/>
<dbReference type="InterPro" id="IPR024784">
    <property type="entry name" value="TORC_M"/>
</dbReference>
<evidence type="ECO:0000256" key="8">
    <source>
        <dbReference type="ARBA" id="ARBA00023163"/>
    </source>
</evidence>
<name>A0A1L8GSP8_XENLA</name>
<organism evidence="14 15">
    <name type="scientific">Xenopus laevis</name>
    <name type="common">African clawed frog</name>
    <dbReference type="NCBI Taxonomy" id="8355"/>
    <lineage>
        <taxon>Eukaryota</taxon>
        <taxon>Metazoa</taxon>
        <taxon>Chordata</taxon>
        <taxon>Craniata</taxon>
        <taxon>Vertebrata</taxon>
        <taxon>Euteleostomi</taxon>
        <taxon>Amphibia</taxon>
        <taxon>Batrachia</taxon>
        <taxon>Anura</taxon>
        <taxon>Pipoidea</taxon>
        <taxon>Pipidae</taxon>
        <taxon>Xenopodinae</taxon>
        <taxon>Xenopus</taxon>
        <taxon>Xenopus</taxon>
    </lineage>
</organism>
<gene>
    <name evidence="15 16" type="primary">crtc3.S</name>
</gene>
<evidence type="ECO:0000256" key="3">
    <source>
        <dbReference type="ARBA" id="ARBA00007167"/>
    </source>
</evidence>
<dbReference type="PANTHER" id="PTHR13589">
    <property type="entry name" value="CREB-REGULATED TRANSCRIPTION COACTIVATOR"/>
    <property type="match status" value="1"/>
</dbReference>
<feature type="compositionally biased region" description="Pro residues" evidence="10">
    <location>
        <begin position="443"/>
        <end position="454"/>
    </location>
</feature>
<reference evidence="15" key="2">
    <citation type="submission" date="2025-08" db="UniProtKB">
        <authorList>
            <consortium name="RefSeq"/>
        </authorList>
    </citation>
    <scope>IDENTIFICATION</scope>
    <source>
        <strain evidence="15">J_2021</strain>
        <tissue evidence="15">Erythrocytes</tissue>
    </source>
</reference>
<dbReference type="GO" id="GO:0071320">
    <property type="term" value="P:cellular response to cAMP"/>
    <property type="evidence" value="ECO:0000318"/>
    <property type="project" value="GO_Central"/>
</dbReference>
<dbReference type="GO" id="GO:0005737">
    <property type="term" value="C:cytoplasm"/>
    <property type="evidence" value="ECO:0000318"/>
    <property type="project" value="GO_Central"/>
</dbReference>
<feature type="compositionally biased region" description="Low complexity" evidence="10">
    <location>
        <begin position="376"/>
        <end position="393"/>
    </location>
</feature>
<dbReference type="Bgee" id="108712880">
    <property type="expression patterns" value="Expressed in blastula and 19 other cell types or tissues"/>
</dbReference>
<feature type="region of interest" description="Disordered" evidence="10">
    <location>
        <begin position="324"/>
        <end position="348"/>
    </location>
</feature>
<dbReference type="GO" id="GO:0051289">
    <property type="term" value="P:protein homotetramerization"/>
    <property type="evidence" value="ECO:0007669"/>
    <property type="project" value="InterPro"/>
</dbReference>
<evidence type="ECO:0000313" key="16">
    <source>
        <dbReference type="Xenbase" id="XB-GENE-17342067"/>
    </source>
</evidence>
<dbReference type="STRING" id="8355.A0A1L8GSP8"/>
<evidence type="ECO:0000313" key="15">
    <source>
        <dbReference type="RefSeq" id="XP_018110862.1"/>
    </source>
</evidence>
<dbReference type="GO" id="GO:0005634">
    <property type="term" value="C:nucleus"/>
    <property type="evidence" value="ECO:0000318"/>
    <property type="project" value="GO_Central"/>
</dbReference>
<feature type="region of interest" description="Disordered" evidence="10">
    <location>
        <begin position="376"/>
        <end position="492"/>
    </location>
</feature>
<feature type="region of interest" description="Disordered" evidence="10">
    <location>
        <begin position="105"/>
        <end position="139"/>
    </location>
</feature>
<keyword evidence="6" id="KW-0805">Transcription regulation</keyword>
<evidence type="ECO:0000256" key="9">
    <source>
        <dbReference type="ARBA" id="ARBA00023242"/>
    </source>
</evidence>
<keyword evidence="5" id="KW-0597">Phosphoprotein</keyword>
<proteinExistence type="inferred from homology"/>
<keyword evidence="4" id="KW-0963">Cytoplasm</keyword>
<feature type="compositionally biased region" description="Polar residues" evidence="10">
    <location>
        <begin position="402"/>
        <end position="435"/>
    </location>
</feature>
<dbReference type="Xenbase" id="XB-GENE-17342067">
    <property type="gene designation" value="crtc3.S"/>
</dbReference>
<accession>A0A1L8GSP8</accession>
<comment type="subcellular location">
    <subcellularLocation>
        <location evidence="2">Cytoplasm</location>
    </subcellularLocation>
    <subcellularLocation>
        <location evidence="1">Nucleus</location>
    </subcellularLocation>
</comment>
<reference evidence="14" key="1">
    <citation type="submission" date="2024-06" db="UniProtKB">
        <authorList>
            <consortium name="RefSeq"/>
        </authorList>
    </citation>
    <scope>NUCLEOTIDE SEQUENCE [LARGE SCALE GENOMIC DNA]</scope>
    <source>
        <strain evidence="14">J_2021</strain>
    </source>
</reference>
<evidence type="ECO:0000259" key="13">
    <source>
        <dbReference type="Pfam" id="PF12886"/>
    </source>
</evidence>
<feature type="compositionally biased region" description="Low complexity" evidence="10">
    <location>
        <begin position="1"/>
        <end position="11"/>
    </location>
</feature>
<keyword evidence="9" id="KW-0539">Nucleus</keyword>
<dbReference type="GeneID" id="108712880"/>
<keyword evidence="14" id="KW-1185">Reference proteome</keyword>
<dbReference type="OMA" id="MLYANCS"/>
<dbReference type="RefSeq" id="XP_018110862.1">
    <property type="nucleotide sequence ID" value="XM_018255373.2"/>
</dbReference>
<keyword evidence="8" id="KW-0804">Transcription</keyword>
<feature type="region of interest" description="Disordered" evidence="10">
    <location>
        <begin position="1"/>
        <end position="27"/>
    </location>
</feature>
<evidence type="ECO:0000256" key="5">
    <source>
        <dbReference type="ARBA" id="ARBA00022553"/>
    </source>
</evidence>
<dbReference type="Pfam" id="PF12885">
    <property type="entry name" value="TORC_M"/>
    <property type="match status" value="1"/>
</dbReference>
<feature type="compositionally biased region" description="Basic and acidic residues" evidence="10">
    <location>
        <begin position="15"/>
        <end position="27"/>
    </location>
</feature>
<dbReference type="InterPro" id="IPR024783">
    <property type="entry name" value="TORC_N"/>
</dbReference>
<dbReference type="AlphaFoldDB" id="A0A1L8GSP8"/>
<evidence type="ECO:0000259" key="12">
    <source>
        <dbReference type="Pfam" id="PF12885"/>
    </source>
</evidence>
<keyword evidence="7" id="KW-0010">Activator</keyword>
<evidence type="ECO:0000313" key="14">
    <source>
        <dbReference type="Proteomes" id="UP000186698"/>
    </source>
</evidence>
<feature type="compositionally biased region" description="Polar residues" evidence="10">
    <location>
        <begin position="334"/>
        <end position="348"/>
    </location>
</feature>
<evidence type="ECO:0000259" key="11">
    <source>
        <dbReference type="Pfam" id="PF12884"/>
    </source>
</evidence>
<dbReference type="KEGG" id="xla:108712880"/>
<dbReference type="OrthoDB" id="8947034at2759"/>
<evidence type="ECO:0000256" key="1">
    <source>
        <dbReference type="ARBA" id="ARBA00004123"/>
    </source>
</evidence>
<evidence type="ECO:0000256" key="7">
    <source>
        <dbReference type="ARBA" id="ARBA00023159"/>
    </source>
</evidence>
<dbReference type="Pfam" id="PF12884">
    <property type="entry name" value="TORC_N"/>
    <property type="match status" value="1"/>
</dbReference>
<feature type="compositionally biased region" description="Basic residues" evidence="10">
    <location>
        <begin position="105"/>
        <end position="116"/>
    </location>
</feature>
<dbReference type="PANTHER" id="PTHR13589:SF4">
    <property type="entry name" value="CREB-REGULATED TRANSCRIPTION COACTIVATOR 3"/>
    <property type="match status" value="1"/>
</dbReference>
<dbReference type="Proteomes" id="UP000186698">
    <property type="component" value="Chromosome 3S"/>
</dbReference>
<feature type="domain" description="Transducer of regulated CREB activity N-terminal" evidence="11">
    <location>
        <begin position="12"/>
        <end position="69"/>
    </location>
</feature>